<keyword evidence="4" id="KW-0436">Ligase</keyword>
<evidence type="ECO:0000313" key="5">
    <source>
        <dbReference type="Proteomes" id="UP000185696"/>
    </source>
</evidence>
<dbReference type="RefSeq" id="WP_075134524.1">
    <property type="nucleotide sequence ID" value="NZ_MSIF01000009.1"/>
</dbReference>
<sequence>MREVAVPPLTTIADSGGLADIVFTNAVEAPGATAFRRKIDGTWREVTTTQFRAEVVEVAKGLVAKGIGPGDRVGILSANCYEWTLFDFAIWAAGAVSVPIYVTSSAEQIEWIMSDSGAVAVVAENGALEAKVEDVRGKLPALEHVWRIDTDAVSGLVSAGQGTSDDVVTERRTAVTPDDLATIIYTSGTTGRPKGVVLTHRNLLSAVGNAVEYLGPMFKSEGASTLLFLPLAHVFGRMVEVGAVMARATLGHWADVKTLTDNLAVFRPTFILSVPYVLEKVYNGARQKAHAGGKAKIFDAAAATAIAFSEAGDRAGLGLKLKHAVFDRLVYSKLRAALGGQVAHAISGGAALGTRLTHFFRGVGITVFEGYGLTESTAASVVNAPGLFKPGTVGKPLPGTAVRIAPDGEIQLRGDGVFTRYWQNEPATKEAIDGEGWFSTGDLGELDTDGFLRITGRKKEILVTSGGKNVAPSVIEDRIAAHPLVGQALVVGDGQKYVAALITIDADYFTYWKTTVGKAPSATIAELAEDPDLLAEVQRAVDDGNQAVSTAESVRKFRILATEFNPENGYLTPSLKLKRSVIMKDFSEEVSSLY</sequence>
<dbReference type="PANTHER" id="PTHR43272:SF33">
    <property type="entry name" value="AMP-BINDING DOMAIN-CONTAINING PROTEIN-RELATED"/>
    <property type="match status" value="1"/>
</dbReference>
<organism evidence="4 5">
    <name type="scientific">Actinophytocola xinjiangensis</name>
    <dbReference type="NCBI Taxonomy" id="485602"/>
    <lineage>
        <taxon>Bacteria</taxon>
        <taxon>Bacillati</taxon>
        <taxon>Actinomycetota</taxon>
        <taxon>Actinomycetes</taxon>
        <taxon>Pseudonocardiales</taxon>
        <taxon>Pseudonocardiaceae</taxon>
    </lineage>
</organism>
<dbReference type="InterPro" id="IPR020845">
    <property type="entry name" value="AMP-binding_CS"/>
</dbReference>
<dbReference type="EMBL" id="MSIF01000009">
    <property type="protein sequence ID" value="OLF09532.1"/>
    <property type="molecule type" value="Genomic_DNA"/>
</dbReference>
<keyword evidence="5" id="KW-1185">Reference proteome</keyword>
<dbReference type="OrthoDB" id="9803968at2"/>
<dbReference type="GO" id="GO:0005524">
    <property type="term" value="F:ATP binding"/>
    <property type="evidence" value="ECO:0007669"/>
    <property type="project" value="UniProtKB-KW"/>
</dbReference>
<proteinExistence type="predicted"/>
<dbReference type="PRINTS" id="PR00154">
    <property type="entry name" value="AMPBINDING"/>
</dbReference>
<dbReference type="PROSITE" id="PS00455">
    <property type="entry name" value="AMP_BINDING"/>
    <property type="match status" value="1"/>
</dbReference>
<dbReference type="Gene3D" id="3.40.50.12780">
    <property type="entry name" value="N-terminal domain of ligase-like"/>
    <property type="match status" value="1"/>
</dbReference>
<dbReference type="GO" id="GO:0016020">
    <property type="term" value="C:membrane"/>
    <property type="evidence" value="ECO:0007669"/>
    <property type="project" value="TreeGrafter"/>
</dbReference>
<protein>
    <submittedName>
        <fullName evidence="4">Long-chain fatty acid--CoA ligase</fullName>
    </submittedName>
</protein>
<dbReference type="PANTHER" id="PTHR43272">
    <property type="entry name" value="LONG-CHAIN-FATTY-ACID--COA LIGASE"/>
    <property type="match status" value="1"/>
</dbReference>
<dbReference type="CDD" id="cd05907">
    <property type="entry name" value="VL_LC_FACS_like"/>
    <property type="match status" value="1"/>
</dbReference>
<dbReference type="AlphaFoldDB" id="A0A7Z0WKM3"/>
<evidence type="ECO:0000256" key="2">
    <source>
        <dbReference type="ARBA" id="ARBA00022840"/>
    </source>
</evidence>
<evidence type="ECO:0000256" key="1">
    <source>
        <dbReference type="ARBA" id="ARBA00022741"/>
    </source>
</evidence>
<dbReference type="InterPro" id="IPR000873">
    <property type="entry name" value="AMP-dep_synth/lig_dom"/>
</dbReference>
<evidence type="ECO:0000313" key="4">
    <source>
        <dbReference type="EMBL" id="OLF09532.1"/>
    </source>
</evidence>
<evidence type="ECO:0000259" key="3">
    <source>
        <dbReference type="Pfam" id="PF00501"/>
    </source>
</evidence>
<dbReference type="GO" id="GO:0004467">
    <property type="term" value="F:long-chain fatty acid-CoA ligase activity"/>
    <property type="evidence" value="ECO:0007669"/>
    <property type="project" value="TreeGrafter"/>
</dbReference>
<dbReference type="InterPro" id="IPR020459">
    <property type="entry name" value="AMP-binding"/>
</dbReference>
<accession>A0A7Z0WKM3</accession>
<reference evidence="4 5" key="1">
    <citation type="submission" date="2016-12" db="EMBL/GenBank/DDBJ databases">
        <title>The draft genome sequence of Actinophytocola xinjiangensis.</title>
        <authorList>
            <person name="Wang W."/>
            <person name="Yuan L."/>
        </authorList>
    </citation>
    <scope>NUCLEOTIDE SEQUENCE [LARGE SCALE GENOMIC DNA]</scope>
    <source>
        <strain evidence="4 5">CGMCC 4.4663</strain>
    </source>
</reference>
<dbReference type="Pfam" id="PF23562">
    <property type="entry name" value="AMP-binding_C_3"/>
    <property type="match status" value="1"/>
</dbReference>
<keyword evidence="2" id="KW-0067">ATP-binding</keyword>
<dbReference type="InterPro" id="IPR042099">
    <property type="entry name" value="ANL_N_sf"/>
</dbReference>
<gene>
    <name evidence="4" type="ORF">BLA60_18995</name>
</gene>
<feature type="domain" description="AMP-dependent synthetase/ligase" evidence="3">
    <location>
        <begin position="24"/>
        <end position="422"/>
    </location>
</feature>
<dbReference type="Proteomes" id="UP000185696">
    <property type="component" value="Unassembled WGS sequence"/>
</dbReference>
<name>A0A7Z0WKM3_9PSEU</name>
<keyword evidence="1" id="KW-0547">Nucleotide-binding</keyword>
<dbReference type="SUPFAM" id="SSF56801">
    <property type="entry name" value="Acetyl-CoA synthetase-like"/>
    <property type="match status" value="1"/>
</dbReference>
<dbReference type="Pfam" id="PF00501">
    <property type="entry name" value="AMP-binding"/>
    <property type="match status" value="1"/>
</dbReference>
<comment type="caution">
    <text evidence="4">The sequence shown here is derived from an EMBL/GenBank/DDBJ whole genome shotgun (WGS) entry which is preliminary data.</text>
</comment>